<name>A0ABM8BMR9_9CREN</name>
<gene>
    <name evidence="2" type="ORF">Vsou_14340</name>
</gene>
<protein>
    <submittedName>
        <fullName evidence="2">Uncharacterized protein</fullName>
    </submittedName>
</protein>
<reference evidence="3" key="1">
    <citation type="submission" date="2022-09" db="EMBL/GenBank/DDBJ databases">
        <title>Complete genome sequence of Vulcanisaeta souniana.</title>
        <authorList>
            <person name="Kato S."/>
            <person name="Itoh T."/>
            <person name="Ohkuma M."/>
        </authorList>
    </citation>
    <scope>NUCLEOTIDE SEQUENCE [LARGE SCALE GENOMIC DNA]</scope>
    <source>
        <strain evidence="3">JCM 11219</strain>
    </source>
</reference>
<keyword evidence="1" id="KW-1133">Transmembrane helix</keyword>
<keyword evidence="1" id="KW-0812">Transmembrane</keyword>
<proteinExistence type="predicted"/>
<dbReference type="Proteomes" id="UP001060771">
    <property type="component" value="Chromosome"/>
</dbReference>
<organism evidence="2 3">
    <name type="scientific">Vulcanisaeta souniana JCM 11219</name>
    <dbReference type="NCBI Taxonomy" id="1293586"/>
    <lineage>
        <taxon>Archaea</taxon>
        <taxon>Thermoproteota</taxon>
        <taxon>Thermoprotei</taxon>
        <taxon>Thermoproteales</taxon>
        <taxon>Thermoproteaceae</taxon>
        <taxon>Vulcanisaeta</taxon>
    </lineage>
</organism>
<feature type="transmembrane region" description="Helical" evidence="1">
    <location>
        <begin position="60"/>
        <end position="80"/>
    </location>
</feature>
<accession>A0ABM8BMR9</accession>
<sequence>MPFTCLYCSRAIRIRSVHAVFRWRLLVFVFSHSMCLYTVYDIASLWATLTALGMGERPSGRGIVGVSLVITTITFTLLVYGCRKAQGAH</sequence>
<keyword evidence="1" id="KW-0472">Membrane</keyword>
<evidence type="ECO:0000313" key="2">
    <source>
        <dbReference type="EMBL" id="BDR92341.1"/>
    </source>
</evidence>
<keyword evidence="3" id="KW-1185">Reference proteome</keyword>
<dbReference type="EMBL" id="AP026830">
    <property type="protein sequence ID" value="BDR92341.1"/>
    <property type="molecule type" value="Genomic_DNA"/>
</dbReference>
<feature type="transmembrane region" description="Helical" evidence="1">
    <location>
        <begin position="21"/>
        <end position="40"/>
    </location>
</feature>
<evidence type="ECO:0000313" key="3">
    <source>
        <dbReference type="Proteomes" id="UP001060771"/>
    </source>
</evidence>
<evidence type="ECO:0000256" key="1">
    <source>
        <dbReference type="SAM" id="Phobius"/>
    </source>
</evidence>